<dbReference type="FunFam" id="3.30.70.270:FF:000001">
    <property type="entry name" value="Diguanylate cyclase domain protein"/>
    <property type="match status" value="1"/>
</dbReference>
<evidence type="ECO:0000256" key="3">
    <source>
        <dbReference type="ARBA" id="ARBA00034247"/>
    </source>
</evidence>
<dbReference type="EC" id="2.7.7.65" evidence="2"/>
<dbReference type="GO" id="GO:0052621">
    <property type="term" value="F:diguanylate cyclase activity"/>
    <property type="evidence" value="ECO:0007669"/>
    <property type="project" value="UniProtKB-EC"/>
</dbReference>
<dbReference type="CDD" id="cd01949">
    <property type="entry name" value="GGDEF"/>
    <property type="match status" value="1"/>
</dbReference>
<dbReference type="AlphaFoldDB" id="A0A9E5MM77"/>
<accession>A0A9E5MM77</accession>
<dbReference type="InterPro" id="IPR000160">
    <property type="entry name" value="GGDEF_dom"/>
</dbReference>
<dbReference type="PROSITE" id="PS50887">
    <property type="entry name" value="GGDEF"/>
    <property type="match status" value="1"/>
</dbReference>
<dbReference type="NCBIfam" id="TIGR00254">
    <property type="entry name" value="GGDEF"/>
    <property type="match status" value="1"/>
</dbReference>
<dbReference type="InterPro" id="IPR050469">
    <property type="entry name" value="Diguanylate_Cyclase"/>
</dbReference>
<dbReference type="InterPro" id="IPR043128">
    <property type="entry name" value="Rev_trsase/Diguanyl_cyclase"/>
</dbReference>
<dbReference type="Gene3D" id="3.30.70.270">
    <property type="match status" value="1"/>
</dbReference>
<comment type="cofactor">
    <cofactor evidence="1">
        <name>Mg(2+)</name>
        <dbReference type="ChEBI" id="CHEBI:18420"/>
    </cofactor>
</comment>
<keyword evidence="6" id="KW-1185">Reference proteome</keyword>
<comment type="catalytic activity">
    <reaction evidence="3">
        <text>2 GTP = 3',3'-c-di-GMP + 2 diphosphate</text>
        <dbReference type="Rhea" id="RHEA:24898"/>
        <dbReference type="ChEBI" id="CHEBI:33019"/>
        <dbReference type="ChEBI" id="CHEBI:37565"/>
        <dbReference type="ChEBI" id="CHEBI:58805"/>
        <dbReference type="EC" id="2.7.7.65"/>
    </reaction>
</comment>
<dbReference type="SUPFAM" id="SSF55073">
    <property type="entry name" value="Nucleotide cyclase"/>
    <property type="match status" value="1"/>
</dbReference>
<reference evidence="5" key="1">
    <citation type="submission" date="2020-03" db="EMBL/GenBank/DDBJ databases">
        <authorList>
            <person name="Guo F."/>
        </authorList>
    </citation>
    <scope>NUCLEOTIDE SEQUENCE</scope>
    <source>
        <strain evidence="5">JCM 30134</strain>
    </source>
</reference>
<dbReference type="RefSeq" id="WP_167187514.1">
    <property type="nucleotide sequence ID" value="NZ_JAAONZ010000010.1"/>
</dbReference>
<name>A0A9E5MM77_9GAMM</name>
<protein>
    <recommendedName>
        <fullName evidence="2">diguanylate cyclase</fullName>
        <ecNumber evidence="2">2.7.7.65</ecNumber>
    </recommendedName>
</protein>
<evidence type="ECO:0000256" key="1">
    <source>
        <dbReference type="ARBA" id="ARBA00001946"/>
    </source>
</evidence>
<evidence type="ECO:0000313" key="5">
    <source>
        <dbReference type="EMBL" id="NHO66518.1"/>
    </source>
</evidence>
<sequence>MNVSKHARRLNGWDTLSLYAAIVTSFSLTLSRIMLNNARIHQQLALLASRDSLTGALNRRAFYEKSDALLAKLKRNVAEVSVCLIDLDHFTRIHDTYGHTAIRLGDEVLKQFSNMVQSVIRSDDLFGRYGGEEFVLLLNNSNLQDAQRVIERLRSRCESEGVQLDQQRLAMTFSAGLSHTRGPVETTLTRLLHTADQCLYAAKAAGRNQFIAQSEALPA</sequence>
<dbReference type="Pfam" id="PF00990">
    <property type="entry name" value="GGDEF"/>
    <property type="match status" value="1"/>
</dbReference>
<dbReference type="PANTHER" id="PTHR45138">
    <property type="entry name" value="REGULATORY COMPONENTS OF SENSORY TRANSDUCTION SYSTEM"/>
    <property type="match status" value="1"/>
</dbReference>
<feature type="domain" description="GGDEF" evidence="4">
    <location>
        <begin position="78"/>
        <end position="215"/>
    </location>
</feature>
<evidence type="ECO:0000313" key="6">
    <source>
        <dbReference type="Proteomes" id="UP000787472"/>
    </source>
</evidence>
<dbReference type="InterPro" id="IPR029787">
    <property type="entry name" value="Nucleotide_cyclase"/>
</dbReference>
<proteinExistence type="predicted"/>
<dbReference type="EMBL" id="JAAONZ010000010">
    <property type="protein sequence ID" value="NHO66518.1"/>
    <property type="molecule type" value="Genomic_DNA"/>
</dbReference>
<gene>
    <name evidence="5" type="ORF">G8770_13295</name>
</gene>
<evidence type="ECO:0000256" key="2">
    <source>
        <dbReference type="ARBA" id="ARBA00012528"/>
    </source>
</evidence>
<evidence type="ECO:0000259" key="4">
    <source>
        <dbReference type="PROSITE" id="PS50887"/>
    </source>
</evidence>
<dbReference type="PANTHER" id="PTHR45138:SF9">
    <property type="entry name" value="DIGUANYLATE CYCLASE DGCM-RELATED"/>
    <property type="match status" value="1"/>
</dbReference>
<comment type="caution">
    <text evidence="5">The sequence shown here is derived from an EMBL/GenBank/DDBJ whole genome shotgun (WGS) entry which is preliminary data.</text>
</comment>
<organism evidence="5 6">
    <name type="scientific">Pseudomaricurvus hydrocarbonicus</name>
    <dbReference type="NCBI Taxonomy" id="1470433"/>
    <lineage>
        <taxon>Bacteria</taxon>
        <taxon>Pseudomonadati</taxon>
        <taxon>Pseudomonadota</taxon>
        <taxon>Gammaproteobacteria</taxon>
        <taxon>Cellvibrionales</taxon>
        <taxon>Cellvibrionaceae</taxon>
        <taxon>Pseudomaricurvus</taxon>
    </lineage>
</organism>
<dbReference type="SMART" id="SM00267">
    <property type="entry name" value="GGDEF"/>
    <property type="match status" value="1"/>
</dbReference>
<dbReference type="Proteomes" id="UP000787472">
    <property type="component" value="Unassembled WGS sequence"/>
</dbReference>